<evidence type="ECO:0000313" key="1">
    <source>
        <dbReference type="EMBL" id="GAG32587.1"/>
    </source>
</evidence>
<dbReference type="AlphaFoldDB" id="X0XB04"/>
<name>X0XB04_9ZZZZ</name>
<feature type="non-terminal residue" evidence="1">
    <location>
        <position position="43"/>
    </location>
</feature>
<proteinExistence type="predicted"/>
<organism evidence="1">
    <name type="scientific">marine sediment metagenome</name>
    <dbReference type="NCBI Taxonomy" id="412755"/>
    <lineage>
        <taxon>unclassified sequences</taxon>
        <taxon>metagenomes</taxon>
        <taxon>ecological metagenomes</taxon>
    </lineage>
</organism>
<accession>X0XB04</accession>
<sequence length="43" mass="4943">MTISSSTGIWEIGDNWPWPQMIFTSYYNLAIAQKSNGKLSLYE</sequence>
<dbReference type="EMBL" id="BARS01045429">
    <property type="protein sequence ID" value="GAG32587.1"/>
    <property type="molecule type" value="Genomic_DNA"/>
</dbReference>
<reference evidence="1" key="1">
    <citation type="journal article" date="2014" name="Front. Microbiol.">
        <title>High frequency of phylogenetically diverse reductive dehalogenase-homologous genes in deep subseafloor sedimentary metagenomes.</title>
        <authorList>
            <person name="Kawai M."/>
            <person name="Futagami T."/>
            <person name="Toyoda A."/>
            <person name="Takaki Y."/>
            <person name="Nishi S."/>
            <person name="Hori S."/>
            <person name="Arai W."/>
            <person name="Tsubouchi T."/>
            <person name="Morono Y."/>
            <person name="Uchiyama I."/>
            <person name="Ito T."/>
            <person name="Fujiyama A."/>
            <person name="Inagaki F."/>
            <person name="Takami H."/>
        </authorList>
    </citation>
    <scope>NUCLEOTIDE SEQUENCE</scope>
    <source>
        <strain evidence="1">Expedition CK06-06</strain>
    </source>
</reference>
<comment type="caution">
    <text evidence="1">The sequence shown here is derived from an EMBL/GenBank/DDBJ whole genome shotgun (WGS) entry which is preliminary data.</text>
</comment>
<protein>
    <submittedName>
        <fullName evidence="1">Uncharacterized protein</fullName>
    </submittedName>
</protein>
<gene>
    <name evidence="1" type="ORF">S01H1_68497</name>
</gene>